<dbReference type="OrthoDB" id="425681at2759"/>
<gene>
    <name evidence="1" type="ORF">AVEN_224435_1</name>
</gene>
<dbReference type="Proteomes" id="UP000499080">
    <property type="component" value="Unassembled WGS sequence"/>
</dbReference>
<protein>
    <submittedName>
        <fullName evidence="1">Uncharacterized protein</fullName>
    </submittedName>
</protein>
<dbReference type="AlphaFoldDB" id="A0A4Y2ST11"/>
<reference evidence="1 2" key="1">
    <citation type="journal article" date="2019" name="Sci. Rep.">
        <title>Orb-weaving spider Araneus ventricosus genome elucidates the spidroin gene catalogue.</title>
        <authorList>
            <person name="Kono N."/>
            <person name="Nakamura H."/>
            <person name="Ohtoshi R."/>
            <person name="Moran D.A.P."/>
            <person name="Shinohara A."/>
            <person name="Yoshida Y."/>
            <person name="Fujiwara M."/>
            <person name="Mori M."/>
            <person name="Tomita M."/>
            <person name="Arakawa K."/>
        </authorList>
    </citation>
    <scope>NUCLEOTIDE SEQUENCE [LARGE SCALE GENOMIC DNA]</scope>
</reference>
<keyword evidence="2" id="KW-1185">Reference proteome</keyword>
<dbReference type="EMBL" id="BGPR01023151">
    <property type="protein sequence ID" value="GBN90095.1"/>
    <property type="molecule type" value="Genomic_DNA"/>
</dbReference>
<evidence type="ECO:0000313" key="1">
    <source>
        <dbReference type="EMBL" id="GBN90095.1"/>
    </source>
</evidence>
<accession>A0A4Y2ST11</accession>
<sequence>MTHHLLIGKKVPLSVNGFLPHRDNQLAVYKIHTAITEAHSYKKYFLGISLDIKSAYDSVYMDGLILKCLRLGIKGNIIKVLHSFLKNRTIQVRWRNSLSKTKTV</sequence>
<organism evidence="1 2">
    <name type="scientific">Araneus ventricosus</name>
    <name type="common">Orbweaver spider</name>
    <name type="synonym">Epeira ventricosa</name>
    <dbReference type="NCBI Taxonomy" id="182803"/>
    <lineage>
        <taxon>Eukaryota</taxon>
        <taxon>Metazoa</taxon>
        <taxon>Ecdysozoa</taxon>
        <taxon>Arthropoda</taxon>
        <taxon>Chelicerata</taxon>
        <taxon>Arachnida</taxon>
        <taxon>Araneae</taxon>
        <taxon>Araneomorphae</taxon>
        <taxon>Entelegynae</taxon>
        <taxon>Araneoidea</taxon>
        <taxon>Araneidae</taxon>
        <taxon>Araneus</taxon>
    </lineage>
</organism>
<evidence type="ECO:0000313" key="2">
    <source>
        <dbReference type="Proteomes" id="UP000499080"/>
    </source>
</evidence>
<comment type="caution">
    <text evidence="1">The sequence shown here is derived from an EMBL/GenBank/DDBJ whole genome shotgun (WGS) entry which is preliminary data.</text>
</comment>
<name>A0A4Y2ST11_ARAVE</name>
<proteinExistence type="predicted"/>